<keyword evidence="3" id="KW-1185">Reference proteome</keyword>
<gene>
    <name evidence="2" type="ORF">JN00_0389</name>
</gene>
<proteinExistence type="predicted"/>
<dbReference type="PROSITE" id="PS51257">
    <property type="entry name" value="PROKAR_LIPOPROTEIN"/>
    <property type="match status" value="1"/>
</dbReference>
<evidence type="ECO:0000313" key="3">
    <source>
        <dbReference type="Proteomes" id="UP000267246"/>
    </source>
</evidence>
<evidence type="ECO:0000256" key="1">
    <source>
        <dbReference type="SAM" id="SignalP"/>
    </source>
</evidence>
<organism evidence="2 3">
    <name type="scientific">Metamycoplasma subdolum</name>
    <dbReference type="NCBI Taxonomy" id="92407"/>
    <lineage>
        <taxon>Bacteria</taxon>
        <taxon>Bacillati</taxon>
        <taxon>Mycoplasmatota</taxon>
        <taxon>Mycoplasmoidales</taxon>
        <taxon>Metamycoplasmataceae</taxon>
        <taxon>Metamycoplasma</taxon>
    </lineage>
</organism>
<accession>A0A3L9ZYV4</accession>
<protein>
    <recommendedName>
        <fullName evidence="4">Lipoprotein</fullName>
    </recommendedName>
</protein>
<sequence length="237" mass="27546">MKLKILNLICLSSLALIPTTLISTACFDDNQESELAKETVGEHIWEYDAKVASVEDQFAHKEGKNFKNFACKVAVGINWKLKEYYKDYLMLDFIPVEKQMHQYEYRTIYKNELEPVIALIITKEIAKEIGLIQDIGPNWKDALKDFRFMRDNVHVPWARYSFDKETKTLSISASDYKLRNSKEIVKISSGIKIILDKNKNNQTSLSFNFNQVKDEIDDGYELADIKINLMFNKIINL</sequence>
<dbReference type="AlphaFoldDB" id="A0A3L9ZYV4"/>
<comment type="caution">
    <text evidence="2">The sequence shown here is derived from an EMBL/GenBank/DDBJ whole genome shotgun (WGS) entry which is preliminary data.</text>
</comment>
<dbReference type="Proteomes" id="UP000267246">
    <property type="component" value="Unassembled WGS sequence"/>
</dbReference>
<feature type="signal peptide" evidence="1">
    <location>
        <begin position="1"/>
        <end position="25"/>
    </location>
</feature>
<name>A0A3L9ZYV4_9BACT</name>
<dbReference type="EMBL" id="REFI01000008">
    <property type="protein sequence ID" value="RMA77547.1"/>
    <property type="molecule type" value="Genomic_DNA"/>
</dbReference>
<evidence type="ECO:0000313" key="2">
    <source>
        <dbReference type="EMBL" id="RMA77547.1"/>
    </source>
</evidence>
<dbReference type="RefSeq" id="WP_121940862.1">
    <property type="nucleotide sequence ID" value="NZ_CP137846.1"/>
</dbReference>
<reference evidence="2 3" key="1">
    <citation type="submission" date="2018-10" db="EMBL/GenBank/DDBJ databases">
        <title>Genomic Encyclopedia of Archaeal and Bacterial Type Strains, Phase II (KMG-II): from individual species to whole genera.</title>
        <authorList>
            <person name="Goeker M."/>
        </authorList>
    </citation>
    <scope>NUCLEOTIDE SEQUENCE [LARGE SCALE GENOMIC DNA]</scope>
    <source>
        <strain evidence="2 3">ATCC 29870</strain>
    </source>
</reference>
<evidence type="ECO:0008006" key="4">
    <source>
        <dbReference type="Google" id="ProtNLM"/>
    </source>
</evidence>
<keyword evidence="1" id="KW-0732">Signal</keyword>
<feature type="chain" id="PRO_5018226436" description="Lipoprotein" evidence="1">
    <location>
        <begin position="26"/>
        <end position="237"/>
    </location>
</feature>